<dbReference type="EMBL" id="GBRH01237947">
    <property type="protein sequence ID" value="JAD59948.1"/>
    <property type="molecule type" value="Transcribed_RNA"/>
</dbReference>
<accession>A0A0A9BCQ0</accession>
<proteinExistence type="predicted"/>
<evidence type="ECO:0000313" key="1">
    <source>
        <dbReference type="EMBL" id="JAD59948.1"/>
    </source>
</evidence>
<reference evidence="1" key="1">
    <citation type="submission" date="2014-09" db="EMBL/GenBank/DDBJ databases">
        <authorList>
            <person name="Magalhaes I.L.F."/>
            <person name="Oliveira U."/>
            <person name="Santos F.R."/>
            <person name="Vidigal T.H.D.A."/>
            <person name="Brescovit A.D."/>
            <person name="Santos A.J."/>
        </authorList>
    </citation>
    <scope>NUCLEOTIDE SEQUENCE</scope>
    <source>
        <tissue evidence="1">Shoot tissue taken approximately 20 cm above the soil surface</tissue>
    </source>
</reference>
<reference evidence="1" key="2">
    <citation type="journal article" date="2015" name="Data Brief">
        <title>Shoot transcriptome of the giant reed, Arundo donax.</title>
        <authorList>
            <person name="Barrero R.A."/>
            <person name="Guerrero F.D."/>
            <person name="Moolhuijzen P."/>
            <person name="Goolsby J.A."/>
            <person name="Tidwell J."/>
            <person name="Bellgard S.E."/>
            <person name="Bellgard M.I."/>
        </authorList>
    </citation>
    <scope>NUCLEOTIDE SEQUENCE</scope>
    <source>
        <tissue evidence="1">Shoot tissue taken approximately 20 cm above the soil surface</tissue>
    </source>
</reference>
<organism evidence="1">
    <name type="scientific">Arundo donax</name>
    <name type="common">Giant reed</name>
    <name type="synonym">Donax arundinaceus</name>
    <dbReference type="NCBI Taxonomy" id="35708"/>
    <lineage>
        <taxon>Eukaryota</taxon>
        <taxon>Viridiplantae</taxon>
        <taxon>Streptophyta</taxon>
        <taxon>Embryophyta</taxon>
        <taxon>Tracheophyta</taxon>
        <taxon>Spermatophyta</taxon>
        <taxon>Magnoliopsida</taxon>
        <taxon>Liliopsida</taxon>
        <taxon>Poales</taxon>
        <taxon>Poaceae</taxon>
        <taxon>PACMAD clade</taxon>
        <taxon>Arundinoideae</taxon>
        <taxon>Arundineae</taxon>
        <taxon>Arundo</taxon>
    </lineage>
</organism>
<name>A0A0A9BCQ0_ARUDO</name>
<dbReference type="AlphaFoldDB" id="A0A0A9BCQ0"/>
<sequence length="36" mass="4239">MHFIPDFLLDLEGTIVNNCWSKVTRHYPPVTSLCYK</sequence>
<protein>
    <submittedName>
        <fullName evidence="1">Uncharacterized protein</fullName>
    </submittedName>
</protein>